<dbReference type="OrthoDB" id="192131at2157"/>
<proteinExistence type="predicted"/>
<dbReference type="EMBL" id="LWMU01000103">
    <property type="protein sequence ID" value="KZX10919.1"/>
    <property type="molecule type" value="Genomic_DNA"/>
</dbReference>
<evidence type="ECO:0000313" key="2">
    <source>
        <dbReference type="EMBL" id="KZX10919.1"/>
    </source>
</evidence>
<organism evidence="2 3">
    <name type="scientific">Methanobrevibacter oralis</name>
    <dbReference type="NCBI Taxonomy" id="66851"/>
    <lineage>
        <taxon>Archaea</taxon>
        <taxon>Methanobacteriati</taxon>
        <taxon>Methanobacteriota</taxon>
        <taxon>Methanomada group</taxon>
        <taxon>Methanobacteria</taxon>
        <taxon>Methanobacteriales</taxon>
        <taxon>Methanobacteriaceae</taxon>
        <taxon>Methanobrevibacter</taxon>
    </lineage>
</organism>
<name>A0A165ZMQ5_METOA</name>
<reference evidence="3" key="1">
    <citation type="journal article" date="2016" name="Genome Announc.">
        <title>Draft Genome Sequences of Methanobrevibacter curvatus DSM11111, Methanobrevibacter cuticularis DSM11139, Methanobrevibacter filiformis DSM11501, and Methanobrevibacter oralis DSM7256.</title>
        <authorList>
            <person name="Poehlein A."/>
            <person name="Seedorf H."/>
        </authorList>
    </citation>
    <scope>NUCLEOTIDE SEQUENCE [LARGE SCALE GENOMIC DNA]</scope>
    <source>
        <strain evidence="3">DSM 7256 / JCM 30027 / ZR</strain>
    </source>
</reference>
<evidence type="ECO:0000313" key="3">
    <source>
        <dbReference type="Proteomes" id="UP000077428"/>
    </source>
</evidence>
<comment type="caution">
    <text evidence="2">The sequence shown here is derived from an EMBL/GenBank/DDBJ whole genome shotgun (WGS) entry which is preliminary data.</text>
</comment>
<gene>
    <name evidence="2" type="ORF">MBORA_17570</name>
</gene>
<dbReference type="InterPro" id="IPR003672">
    <property type="entry name" value="CobN/Mg_chltase"/>
</dbReference>
<accession>A0A165ZMQ5</accession>
<dbReference type="Pfam" id="PF02514">
    <property type="entry name" value="CobN-Mg_chel"/>
    <property type="match status" value="1"/>
</dbReference>
<evidence type="ECO:0000259" key="1">
    <source>
        <dbReference type="Pfam" id="PF02514"/>
    </source>
</evidence>
<dbReference type="AlphaFoldDB" id="A0A165ZMQ5"/>
<sequence>MKRVTYLYEWKASSEIVDDWIFDEVANKFVLDEK</sequence>
<dbReference type="RefSeq" id="WP_106787263.1">
    <property type="nucleotide sequence ID" value="NZ_LT985121.1"/>
</dbReference>
<dbReference type="Proteomes" id="UP000077428">
    <property type="component" value="Unassembled WGS sequence"/>
</dbReference>
<keyword evidence="3" id="KW-1185">Reference proteome</keyword>
<protein>
    <recommendedName>
        <fullName evidence="1">CobN/magnesium chelatase domain-containing protein</fullName>
    </recommendedName>
</protein>
<dbReference type="PATRIC" id="fig|66851.6.peg.1910"/>
<feature type="domain" description="CobN/magnesium chelatase" evidence="1">
    <location>
        <begin position="2"/>
        <end position="34"/>
    </location>
</feature>